<evidence type="ECO:0000313" key="2">
    <source>
        <dbReference type="Proteomes" id="UP000309992"/>
    </source>
</evidence>
<name>A0ABY2RSS4_9PSEU</name>
<dbReference type="EMBL" id="SWMS01000049">
    <property type="protein sequence ID" value="TKG58889.1"/>
    <property type="molecule type" value="Genomic_DNA"/>
</dbReference>
<comment type="caution">
    <text evidence="1">The sequence shown here is derived from an EMBL/GenBank/DDBJ whole genome shotgun (WGS) entry which is preliminary data.</text>
</comment>
<accession>A0ABY2RSS4</accession>
<reference evidence="1 2" key="1">
    <citation type="journal article" date="2015" name="Antonie Van Leeuwenhoek">
        <title>Prauserella endophytica sp. nov., an endophytic actinobacterium isolated from Tamarix taklamakanensis.</title>
        <authorList>
            <person name="Liu J.M."/>
            <person name="Habden X."/>
            <person name="Guo L."/>
            <person name="Tuo L."/>
            <person name="Jiang Z.K."/>
            <person name="Liu S.W."/>
            <person name="Liu X.F."/>
            <person name="Chen L."/>
            <person name="Li R.F."/>
            <person name="Zhang Y.Q."/>
            <person name="Sun C.H."/>
        </authorList>
    </citation>
    <scope>NUCLEOTIDE SEQUENCE [LARGE SCALE GENOMIC DNA]</scope>
    <source>
        <strain evidence="1 2">CGMCC 4.7182</strain>
    </source>
</reference>
<gene>
    <name evidence="1" type="ORF">FCN18_37385</name>
</gene>
<sequence>MRVWERLVGREEQRHASLNFQDWVDLFKYGNEYYPLLQTTMGSVSEEQIAQNATAAYRSNGIVFALTYARMQIFSQIRFQWTRYESGAPSDLFGSPELGLLERPWPGGTTGDLLARMELDASLAGNCYIRRTRRDRLNRLRPDWVTIVLGSQYDAEHPNEAPDVEVVGYLYKPPNGRAIALDPSEVAHYAPIPEPELNFLGMSWITPAMGDVQADDASTVHKRAFFKNAATPNLAIKFDPSVKREQVLEFKEIIEENHTGAWNAYKTLFLGGGADPKVIGKDFRELEFAVTQGKGESRLASDAGVPPSWVGFSEGLQGSALNAGNFTAARRRFGDGTMQHLWGNVCASLEPIIPGRPQGASLWFSTKGIPFLAQDSKDAAEIQNKEAQTITALVRDGFTAESAIEAVRNHDWSLLKHTGLVSVQMQLPGETITPTGGGDE</sequence>
<organism evidence="1 2">
    <name type="scientific">Prauserella endophytica</name>
    <dbReference type="NCBI Taxonomy" id="1592324"/>
    <lineage>
        <taxon>Bacteria</taxon>
        <taxon>Bacillati</taxon>
        <taxon>Actinomycetota</taxon>
        <taxon>Actinomycetes</taxon>
        <taxon>Pseudonocardiales</taxon>
        <taxon>Pseudonocardiaceae</taxon>
        <taxon>Prauserella</taxon>
        <taxon>Prauserella coralliicola group</taxon>
    </lineage>
</organism>
<keyword evidence="2" id="KW-1185">Reference proteome</keyword>
<protein>
    <submittedName>
        <fullName evidence="1">Phage portal protein</fullName>
    </submittedName>
</protein>
<evidence type="ECO:0000313" key="1">
    <source>
        <dbReference type="EMBL" id="TKG58889.1"/>
    </source>
</evidence>
<dbReference type="Pfam" id="PF04860">
    <property type="entry name" value="Phage_portal"/>
    <property type="match status" value="1"/>
</dbReference>
<dbReference type="RefSeq" id="WP_137097418.1">
    <property type="nucleotide sequence ID" value="NZ_SWMS01000049.1"/>
</dbReference>
<dbReference type="InterPro" id="IPR006944">
    <property type="entry name" value="Phage/GTA_portal"/>
</dbReference>
<dbReference type="Proteomes" id="UP000309992">
    <property type="component" value="Unassembled WGS sequence"/>
</dbReference>
<proteinExistence type="predicted"/>